<evidence type="ECO:0000259" key="2">
    <source>
        <dbReference type="Pfam" id="PF26078"/>
    </source>
</evidence>
<protein>
    <submittedName>
        <fullName evidence="4">Baseplate J/gp47 family protein</fullName>
    </submittedName>
</protein>
<evidence type="ECO:0000256" key="1">
    <source>
        <dbReference type="ARBA" id="ARBA00038087"/>
    </source>
</evidence>
<dbReference type="InterPro" id="IPR058530">
    <property type="entry name" value="Baseplate_J-like_C"/>
</dbReference>
<dbReference type="Pfam" id="PF26078">
    <property type="entry name" value="Baseplate_J_M"/>
    <property type="match status" value="1"/>
</dbReference>
<dbReference type="InterPro" id="IPR058531">
    <property type="entry name" value="Baseplate_J_M"/>
</dbReference>
<organism evidence="4 5">
    <name type="scientific">Anaerotruncus colihominis</name>
    <dbReference type="NCBI Taxonomy" id="169435"/>
    <lineage>
        <taxon>Bacteria</taxon>
        <taxon>Bacillati</taxon>
        <taxon>Bacillota</taxon>
        <taxon>Clostridia</taxon>
        <taxon>Eubacteriales</taxon>
        <taxon>Oscillospiraceae</taxon>
        <taxon>Anaerotruncus</taxon>
    </lineage>
</organism>
<name>A0A845QM83_9FIRM</name>
<evidence type="ECO:0000313" key="4">
    <source>
        <dbReference type="EMBL" id="NBH62181.1"/>
    </source>
</evidence>
<evidence type="ECO:0000313" key="5">
    <source>
        <dbReference type="Proteomes" id="UP000446866"/>
    </source>
</evidence>
<dbReference type="PANTHER" id="PTHR37829:SF3">
    <property type="entry name" value="PROTEIN JAYE-RELATED"/>
    <property type="match status" value="1"/>
</dbReference>
<gene>
    <name evidence="4" type="ORF">D0435_11005</name>
</gene>
<reference evidence="4 5" key="1">
    <citation type="submission" date="2018-08" db="EMBL/GenBank/DDBJ databases">
        <title>Murine metabolic-syndrome-specific gut microbial biobank.</title>
        <authorList>
            <person name="Liu C."/>
        </authorList>
    </citation>
    <scope>NUCLEOTIDE SEQUENCE [LARGE SCALE GENOMIC DNA]</scope>
    <source>
        <strain evidence="4 5">28</strain>
    </source>
</reference>
<dbReference type="InterPro" id="IPR052399">
    <property type="entry name" value="Phage_Baseplate_Assmbl_Protein"/>
</dbReference>
<dbReference type="Pfam" id="PF26079">
    <property type="entry name" value="Baseplate_J_C"/>
    <property type="match status" value="1"/>
</dbReference>
<proteinExistence type="inferred from homology"/>
<dbReference type="PANTHER" id="PTHR37829">
    <property type="entry name" value="PHAGE-LIKE ELEMENT PBSX PROTEIN XKDT"/>
    <property type="match status" value="1"/>
</dbReference>
<evidence type="ECO:0000259" key="3">
    <source>
        <dbReference type="Pfam" id="PF26079"/>
    </source>
</evidence>
<dbReference type="RefSeq" id="WP_160202465.1">
    <property type="nucleotide sequence ID" value="NZ_QXWK01000020.1"/>
</dbReference>
<comment type="caution">
    <text evidence="4">The sequence shown here is derived from an EMBL/GenBank/DDBJ whole genome shotgun (WGS) entry which is preliminary data.</text>
</comment>
<keyword evidence="5" id="KW-1185">Reference proteome</keyword>
<dbReference type="EMBL" id="QXWK01000020">
    <property type="protein sequence ID" value="NBH62181.1"/>
    <property type="molecule type" value="Genomic_DNA"/>
</dbReference>
<comment type="similarity">
    <text evidence="1">Belongs to the Mu gp47/PBSX XkdT family.</text>
</comment>
<feature type="domain" description="Baseplate J-like C-terminal" evidence="3">
    <location>
        <begin position="265"/>
        <end position="351"/>
    </location>
</feature>
<dbReference type="AlphaFoldDB" id="A0A845QM83"/>
<accession>A0A845QM83</accession>
<feature type="domain" description="Baseplate J-like central" evidence="2">
    <location>
        <begin position="179"/>
        <end position="257"/>
    </location>
</feature>
<dbReference type="Proteomes" id="UP000446866">
    <property type="component" value="Unassembled WGS sequence"/>
</dbReference>
<sequence>MFEEKTYESLMEEMLDTVDETIDTRQGSVIYDAVAPMALENAQMYVDMDILLSETFADTASYYYLIKRAAERGIFVRLGIPAVLKAQAEPENIDIPIDTEFSIGELNYTVTENLGNGFFALTCKEAGSEGNNTVDDVIPLEDVSGLESIGIVGIITAGTDDEDVEHLRERYYASFDEVAFGGNKAEYREKVNEMNNVFGCKVYPVWNGGGTVKLVILGADYRAAPAKVVEAVQESIDPTKDGSGVGISPIGHVVTVESATEVALPISCQIIYTDGYSWEDIKDSFVDSVETYLKSLRETWEDTDGLVVRQGRIESILLDIPGVDDVTGVSIAGGSGNYVMADTEVPIVGELDG</sequence>